<keyword evidence="8" id="KW-0969">Cilium</keyword>
<evidence type="ECO:0000313" key="9">
    <source>
        <dbReference type="Proteomes" id="UP000238196"/>
    </source>
</evidence>
<comment type="function">
    <text evidence="5 6">Structural component of flagellum, the bacterial motility apparatus. Part of the rod structure of flagellar basal body.</text>
</comment>
<dbReference type="PANTHER" id="PTHR30435">
    <property type="entry name" value="FLAGELLAR PROTEIN"/>
    <property type="match status" value="1"/>
</dbReference>
<evidence type="ECO:0000256" key="2">
    <source>
        <dbReference type="ARBA" id="ARBA00009677"/>
    </source>
</evidence>
<sequence length="134" mass="14591">MAIGFDQALGIHADALLYRAKRAEVLANNLANADTPNFKARDLDFSAFLDRANEAASSVTLRQTNAMHFAGEAGAMTDDQLLYRVPVQPAVDGNTVDPEVEKSNFMENAMDYQASFMFLNKKFVGLSNAIKGGQ</sequence>
<keyword evidence="4 6" id="KW-0975">Bacterial flagellum</keyword>
<evidence type="ECO:0000256" key="4">
    <source>
        <dbReference type="ARBA" id="ARBA00023143"/>
    </source>
</evidence>
<evidence type="ECO:0000256" key="3">
    <source>
        <dbReference type="ARBA" id="ARBA00014376"/>
    </source>
</evidence>
<feature type="domain" description="Flagellar basal body rod protein N-terminal" evidence="7">
    <location>
        <begin position="12"/>
        <end position="39"/>
    </location>
</feature>
<gene>
    <name evidence="8" type="ORF">C4K68_05315</name>
</gene>
<evidence type="ECO:0000313" key="8">
    <source>
        <dbReference type="EMBL" id="PPC78470.1"/>
    </source>
</evidence>
<comment type="subcellular location">
    <subcellularLocation>
        <location evidence="1 6">Bacterial flagellum basal body</location>
    </subcellularLocation>
</comment>
<organism evidence="8 9">
    <name type="scientific">Proteobacteria bacterium 228</name>
    <dbReference type="NCBI Taxonomy" id="2083153"/>
    <lineage>
        <taxon>Bacteria</taxon>
        <taxon>Pseudomonadati</taxon>
        <taxon>Pseudomonadota</taxon>
    </lineage>
</organism>
<comment type="caution">
    <text evidence="8">The sequence shown here is derived from an EMBL/GenBank/DDBJ whole genome shotgun (WGS) entry which is preliminary data.</text>
</comment>
<proteinExistence type="inferred from homology"/>
<dbReference type="PANTHER" id="PTHR30435:SF12">
    <property type="entry name" value="FLAGELLAR BASAL BODY ROD PROTEIN FLGB"/>
    <property type="match status" value="1"/>
</dbReference>
<dbReference type="NCBIfam" id="TIGR01396">
    <property type="entry name" value="FlgB"/>
    <property type="match status" value="1"/>
</dbReference>
<dbReference type="Pfam" id="PF00460">
    <property type="entry name" value="Flg_bb_rod"/>
    <property type="match status" value="1"/>
</dbReference>
<dbReference type="PROSITE" id="PS00588">
    <property type="entry name" value="FLAGELLA_BB_ROD"/>
    <property type="match status" value="1"/>
</dbReference>
<dbReference type="EMBL" id="PRLP01000015">
    <property type="protein sequence ID" value="PPC78470.1"/>
    <property type="molecule type" value="Genomic_DNA"/>
</dbReference>
<dbReference type="OrthoDB" id="9788334at2"/>
<dbReference type="GO" id="GO:0030694">
    <property type="term" value="C:bacterial-type flagellum basal body, rod"/>
    <property type="evidence" value="ECO:0007669"/>
    <property type="project" value="InterPro"/>
</dbReference>
<evidence type="ECO:0000256" key="5">
    <source>
        <dbReference type="ARBA" id="ARBA00024934"/>
    </source>
</evidence>
<dbReference type="GO" id="GO:0071978">
    <property type="term" value="P:bacterial-type flagellum-dependent swarming motility"/>
    <property type="evidence" value="ECO:0007669"/>
    <property type="project" value="TreeGrafter"/>
</dbReference>
<dbReference type="AlphaFoldDB" id="A0A2S5KUN6"/>
<dbReference type="InterPro" id="IPR001444">
    <property type="entry name" value="Flag_bb_rod_N"/>
</dbReference>
<dbReference type="InterPro" id="IPR019776">
    <property type="entry name" value="Flagellar_basal_body_rod_CS"/>
</dbReference>
<keyword evidence="8" id="KW-0966">Cell projection</keyword>
<protein>
    <recommendedName>
        <fullName evidence="3 6">Flagellar basal body rod protein FlgB</fullName>
    </recommendedName>
</protein>
<evidence type="ECO:0000259" key="7">
    <source>
        <dbReference type="Pfam" id="PF00460"/>
    </source>
</evidence>
<name>A0A2S5KUN6_9PROT</name>
<accession>A0A2S5KUN6</accession>
<reference evidence="8 9" key="1">
    <citation type="submission" date="2018-02" db="EMBL/GenBank/DDBJ databases">
        <title>novel marine gammaproteobacteria from coastal saline agro ecosystem.</title>
        <authorList>
            <person name="Krishnan R."/>
            <person name="Ramesh Kumar N."/>
        </authorList>
    </citation>
    <scope>NUCLEOTIDE SEQUENCE [LARGE SCALE GENOMIC DNA]</scope>
    <source>
        <strain evidence="8 9">228</strain>
    </source>
</reference>
<dbReference type="InterPro" id="IPR006300">
    <property type="entry name" value="FlgB"/>
</dbReference>
<evidence type="ECO:0000256" key="1">
    <source>
        <dbReference type="ARBA" id="ARBA00004117"/>
    </source>
</evidence>
<comment type="subunit">
    <text evidence="6">The basal body constitutes a major portion of the flagellar organelle and consists of a number of rings mounted on a central rod.</text>
</comment>
<comment type="similarity">
    <text evidence="2 6">Belongs to the flagella basal body rod proteins family.</text>
</comment>
<evidence type="ECO:0000256" key="6">
    <source>
        <dbReference type="PIRNR" id="PIRNR002889"/>
    </source>
</evidence>
<dbReference type="PIRSF" id="PIRSF002889">
    <property type="entry name" value="Rod_FlgB"/>
    <property type="match status" value="1"/>
</dbReference>
<keyword evidence="8" id="KW-0282">Flagellum</keyword>
<dbReference type="Proteomes" id="UP000238196">
    <property type="component" value="Unassembled WGS sequence"/>
</dbReference>